<dbReference type="PANTHER" id="PTHR21340:SF0">
    <property type="entry name" value="BIS(5'-NUCLEOSYL)-TETRAPHOSPHATASE [ASYMMETRICAL]"/>
    <property type="match status" value="1"/>
</dbReference>
<dbReference type="RefSeq" id="WP_138898968.1">
    <property type="nucleotide sequence ID" value="NZ_BMVO01000020.1"/>
</dbReference>
<dbReference type="Pfam" id="PF00293">
    <property type="entry name" value="NUDIX"/>
    <property type="match status" value="1"/>
</dbReference>
<dbReference type="InterPro" id="IPR015797">
    <property type="entry name" value="NUDIX_hydrolase-like_dom_sf"/>
</dbReference>
<dbReference type="Gene3D" id="3.90.79.10">
    <property type="entry name" value="Nucleoside Triphosphate Pyrophosphohydrolase"/>
    <property type="match status" value="1"/>
</dbReference>
<dbReference type="CDD" id="cd03673">
    <property type="entry name" value="NUDIX_Ap6A_hydrolase"/>
    <property type="match status" value="1"/>
</dbReference>
<reference evidence="4" key="1">
    <citation type="journal article" date="2019" name="Int. J. Syst. Evol. Microbiol.">
        <title>The Global Catalogue of Microorganisms (GCM) 10K type strain sequencing project: providing services to taxonomists for standard genome sequencing and annotation.</title>
        <authorList>
            <consortium name="The Broad Institute Genomics Platform"/>
            <consortium name="The Broad Institute Genome Sequencing Center for Infectious Disease"/>
            <person name="Wu L."/>
            <person name="Ma J."/>
        </authorList>
    </citation>
    <scope>NUCLEOTIDE SEQUENCE [LARGE SCALE GENOMIC DNA]</scope>
    <source>
        <strain evidence="4">JCM 4737</strain>
    </source>
</reference>
<evidence type="ECO:0000313" key="3">
    <source>
        <dbReference type="EMBL" id="GHB19871.1"/>
    </source>
</evidence>
<evidence type="ECO:0000313" key="4">
    <source>
        <dbReference type="Proteomes" id="UP000599437"/>
    </source>
</evidence>
<dbReference type="EMBL" id="BMVO01000020">
    <property type="protein sequence ID" value="GHB19871.1"/>
    <property type="molecule type" value="Genomic_DNA"/>
</dbReference>
<evidence type="ECO:0000256" key="1">
    <source>
        <dbReference type="ARBA" id="ARBA00022801"/>
    </source>
</evidence>
<comment type="caution">
    <text evidence="3">The sequence shown here is derived from an EMBL/GenBank/DDBJ whole genome shotgun (WGS) entry which is preliminary data.</text>
</comment>
<organism evidence="3 4">
    <name type="scientific">Streptomyces chryseus</name>
    <dbReference type="NCBI Taxonomy" id="68186"/>
    <lineage>
        <taxon>Bacteria</taxon>
        <taxon>Bacillati</taxon>
        <taxon>Actinomycetota</taxon>
        <taxon>Actinomycetes</taxon>
        <taxon>Kitasatosporales</taxon>
        <taxon>Streptomycetaceae</taxon>
        <taxon>Streptomyces</taxon>
    </lineage>
</organism>
<dbReference type="Proteomes" id="UP000599437">
    <property type="component" value="Unassembled WGS sequence"/>
</dbReference>
<keyword evidence="4" id="KW-1185">Reference proteome</keyword>
<name>A0ABQ3E1W9_9ACTN</name>
<dbReference type="PROSITE" id="PS51462">
    <property type="entry name" value="NUDIX"/>
    <property type="match status" value="1"/>
</dbReference>
<dbReference type="PANTHER" id="PTHR21340">
    <property type="entry name" value="DIADENOSINE 5,5-P1,P4-TETRAPHOSPHATE PYROPHOSPHOHYDROLASE MUTT"/>
    <property type="match status" value="1"/>
</dbReference>
<sequence>MTGHDAPVLAAGCVLWRRSPYDGVLEICLVHRPKYDDWSHPKGKLKRGEDPLAGALREVQEETGHRCAPGPALSELRYVAHGRPKRVSYWAAEATGGTFTPSDEVDRILWLPPSTARARLTYGHDRPLIDQLLAVVPA</sequence>
<dbReference type="PROSITE" id="PS00893">
    <property type="entry name" value="NUDIX_BOX"/>
    <property type="match status" value="1"/>
</dbReference>
<dbReference type="InterPro" id="IPR000086">
    <property type="entry name" value="NUDIX_hydrolase_dom"/>
</dbReference>
<protein>
    <submittedName>
        <fullName evidence="3">DNA mismatch repair protein MutT</fullName>
    </submittedName>
</protein>
<evidence type="ECO:0000259" key="2">
    <source>
        <dbReference type="PROSITE" id="PS51462"/>
    </source>
</evidence>
<dbReference type="InterPro" id="IPR051325">
    <property type="entry name" value="Nudix_hydrolase_domain"/>
</dbReference>
<feature type="domain" description="Nudix hydrolase" evidence="2">
    <location>
        <begin position="6"/>
        <end position="133"/>
    </location>
</feature>
<dbReference type="InterPro" id="IPR020084">
    <property type="entry name" value="NUDIX_hydrolase_CS"/>
</dbReference>
<gene>
    <name evidence="3" type="ORF">GCM10010346_49550</name>
</gene>
<dbReference type="SUPFAM" id="SSF55811">
    <property type="entry name" value="Nudix"/>
    <property type="match status" value="1"/>
</dbReference>
<keyword evidence="1" id="KW-0378">Hydrolase</keyword>
<accession>A0ABQ3E1W9</accession>
<proteinExistence type="predicted"/>